<evidence type="ECO:0000313" key="18">
    <source>
        <dbReference type="Proteomes" id="UP000011910"/>
    </source>
</evidence>
<evidence type="ECO:0000256" key="8">
    <source>
        <dbReference type="ARBA" id="ARBA00023166"/>
    </source>
</evidence>
<keyword evidence="18" id="KW-1185">Reference proteome</keyword>
<dbReference type="EMBL" id="AODQ01000116">
    <property type="protein sequence ID" value="EMR01426.1"/>
    <property type="molecule type" value="Genomic_DNA"/>
</dbReference>
<dbReference type="RefSeq" id="WP_009196820.1">
    <property type="nucleotide sequence ID" value="NZ_AODQ01000116.1"/>
</dbReference>
<evidence type="ECO:0000256" key="3">
    <source>
        <dbReference type="ARBA" id="ARBA00022548"/>
    </source>
</evidence>
<evidence type="ECO:0000256" key="7">
    <source>
        <dbReference type="ARBA" id="ARBA00023098"/>
    </source>
</evidence>
<dbReference type="GO" id="GO:0016995">
    <property type="term" value="F:cholesterol oxidase activity"/>
    <property type="evidence" value="ECO:0007669"/>
    <property type="project" value="UniProtKB-EC"/>
</dbReference>
<dbReference type="InterPro" id="IPR052542">
    <property type="entry name" value="Cholesterol_Oxidase"/>
</dbReference>
<feature type="domain" description="Glucose-methanol-choline oxidoreductase C-terminal" evidence="16">
    <location>
        <begin position="440"/>
        <end position="524"/>
    </location>
</feature>
<evidence type="ECO:0000256" key="1">
    <source>
        <dbReference type="ARBA" id="ARBA00001974"/>
    </source>
</evidence>
<dbReference type="InterPro" id="IPR036188">
    <property type="entry name" value="FAD/NAD-bd_sf"/>
</dbReference>
<evidence type="ECO:0000256" key="13">
    <source>
        <dbReference type="ARBA" id="ARBA00049723"/>
    </source>
</evidence>
<keyword evidence="7" id="KW-0443">Lipid metabolism</keyword>
<keyword evidence="5" id="KW-0274">FAD</keyword>
<keyword evidence="4" id="KW-0285">Flavoprotein</keyword>
<reference evidence="17 18" key="1">
    <citation type="journal article" date="2013" name="Genome Announc.">
        <title>Draft Genome Sequence of Cesiribacter andamanensis Strain AMV16T, Isolated from a Soil Sample from a Mud Volcano in the Andaman Islands, India.</title>
        <authorList>
            <person name="Shivaji S."/>
            <person name="Ara S."/>
            <person name="Begum Z."/>
            <person name="Srinivas T.N."/>
            <person name="Singh A."/>
            <person name="Kumar Pinnaka A."/>
        </authorList>
    </citation>
    <scope>NUCLEOTIDE SEQUENCE [LARGE SCALE GENOMIC DNA]</scope>
    <source>
        <strain evidence="17 18">AMV16</strain>
    </source>
</reference>
<dbReference type="Proteomes" id="UP000011910">
    <property type="component" value="Unassembled WGS sequence"/>
</dbReference>
<dbReference type="STRING" id="1279009.ADICEAN_03437"/>
<dbReference type="PANTHER" id="PTHR47470:SF1">
    <property type="entry name" value="FAD-DEPENDENT OXIDOREDUCTASE 2 FAD BINDING DOMAIN-CONTAINING PROTEIN"/>
    <property type="match status" value="1"/>
</dbReference>
<gene>
    <name evidence="17" type="primary">choD</name>
    <name evidence="17" type="ORF">ADICEAN_03437</name>
</gene>
<dbReference type="Pfam" id="PF13450">
    <property type="entry name" value="NAD_binding_8"/>
    <property type="match status" value="1"/>
</dbReference>
<keyword evidence="10" id="KW-0413">Isomerase</keyword>
<evidence type="ECO:0000313" key="17">
    <source>
        <dbReference type="EMBL" id="EMR01426.1"/>
    </source>
</evidence>
<dbReference type="EC" id="5.3.3.1" evidence="11"/>
<evidence type="ECO:0000256" key="10">
    <source>
        <dbReference type="ARBA" id="ARBA00023235"/>
    </source>
</evidence>
<comment type="cofactor">
    <cofactor evidence="1">
        <name>FAD</name>
        <dbReference type="ChEBI" id="CHEBI:57692"/>
    </cofactor>
</comment>
<dbReference type="SUPFAM" id="SSF51905">
    <property type="entry name" value="FAD/NAD(P)-binding domain"/>
    <property type="match status" value="1"/>
</dbReference>
<comment type="pathway">
    <text evidence="12">Steroid metabolism; cholesterol degradation.</text>
</comment>
<dbReference type="GO" id="GO:0008203">
    <property type="term" value="P:cholesterol metabolic process"/>
    <property type="evidence" value="ECO:0007669"/>
    <property type="project" value="UniProtKB-KW"/>
</dbReference>
<dbReference type="Gene3D" id="3.50.50.60">
    <property type="entry name" value="FAD/NAD(P)-binding domain"/>
    <property type="match status" value="3"/>
</dbReference>
<protein>
    <recommendedName>
        <fullName evidence="14">Cholesterol oxidase</fullName>
        <ecNumber evidence="13">1.1.3.6</ecNumber>
        <ecNumber evidence="11">5.3.3.1</ecNumber>
    </recommendedName>
    <alternativeName>
        <fullName evidence="15">Cholesterol isomerase</fullName>
    </alternativeName>
</protein>
<comment type="similarity">
    <text evidence="2">Belongs to the GMC oxidoreductase family.</text>
</comment>
<dbReference type="eggNOG" id="COG2303">
    <property type="taxonomic scope" value="Bacteria"/>
</dbReference>
<evidence type="ECO:0000256" key="11">
    <source>
        <dbReference type="ARBA" id="ARBA00038856"/>
    </source>
</evidence>
<dbReference type="InterPro" id="IPR007867">
    <property type="entry name" value="GMC_OxRtase_C"/>
</dbReference>
<evidence type="ECO:0000256" key="2">
    <source>
        <dbReference type="ARBA" id="ARBA00010790"/>
    </source>
</evidence>
<evidence type="ECO:0000256" key="14">
    <source>
        <dbReference type="ARBA" id="ARBA00049744"/>
    </source>
</evidence>
<dbReference type="AlphaFoldDB" id="M7N2I5"/>
<name>M7N2I5_9BACT</name>
<dbReference type="PANTHER" id="PTHR47470">
    <property type="entry name" value="CHOLESTEROL OXIDASE"/>
    <property type="match status" value="1"/>
</dbReference>
<evidence type="ECO:0000256" key="15">
    <source>
        <dbReference type="ARBA" id="ARBA00049778"/>
    </source>
</evidence>
<dbReference type="PATRIC" id="fig|1279009.4.peg.3479"/>
<keyword evidence="3" id="KW-0153">Cholesterol metabolism</keyword>
<comment type="caution">
    <text evidence="17">The sequence shown here is derived from an EMBL/GenBank/DDBJ whole genome shotgun (WGS) entry which is preliminary data.</text>
</comment>
<evidence type="ECO:0000256" key="12">
    <source>
        <dbReference type="ARBA" id="ARBA00049645"/>
    </source>
</evidence>
<dbReference type="PRINTS" id="PR00411">
    <property type="entry name" value="PNDRDTASEI"/>
</dbReference>
<proteinExistence type="inferred from homology"/>
<sequence>MPSNATYDYIIIGSGFGGSVAALRLSEKGYTVAVLEMGRRWSPQTLPKTNWSLSRWLWYPGLGLKGFFRMRLFRHLLVLHGCALGGGSITYANTLLRPKDSIWQSGRWAGLAPWQEEMDGPYATASRMLGVTENKILGPADALLQQAAQAIGRGDTFYRTSVGVFQEEGDAPGGTTYPDPYFGGEGPERTTCTGCGGCMMGCRVGAKNTLDLNYLYLAEKRGAHIHAETRVVDVKPLNGRADGSEGYEVITESSTAFFRKKRQRFVCRGVVIAASALGSMELLFKLRDRGSLPRISPALGQYVRTNCESLIGVRTSGPVDYSQGVAIGSGIYIDDHTHIEATRYPAGSDAMSLMTTLLTIGRPDPSRIFLLLKNLLLSLLRHPLKTWRALKPGGWAKESVIMLCMQALEGHIRMSYRRRWYWPFAKSMQSSGQKIPTFIPEANAFAQTLAQLSGGTAMSMVSEVLFNIPSTAHILGGCVMGRSPEEGVVDHRHRVFGYQNMYICDGSVVSTNLGVNPSLSITALSERAMRFIPQAGQQQWQDAALAEGIVQQEELSA</sequence>
<keyword evidence="6 17" id="KW-0560">Oxidoreductase</keyword>
<dbReference type="EC" id="1.1.3.6" evidence="13"/>
<dbReference type="OrthoDB" id="1154541at2"/>
<evidence type="ECO:0000256" key="5">
    <source>
        <dbReference type="ARBA" id="ARBA00022827"/>
    </source>
</evidence>
<evidence type="ECO:0000256" key="6">
    <source>
        <dbReference type="ARBA" id="ARBA00023002"/>
    </source>
</evidence>
<evidence type="ECO:0000256" key="9">
    <source>
        <dbReference type="ARBA" id="ARBA00023221"/>
    </source>
</evidence>
<organism evidence="17 18">
    <name type="scientific">Cesiribacter andamanensis AMV16</name>
    <dbReference type="NCBI Taxonomy" id="1279009"/>
    <lineage>
        <taxon>Bacteria</taxon>
        <taxon>Pseudomonadati</taxon>
        <taxon>Bacteroidota</taxon>
        <taxon>Cytophagia</taxon>
        <taxon>Cytophagales</taxon>
        <taxon>Cesiribacteraceae</taxon>
        <taxon>Cesiribacter</taxon>
    </lineage>
</organism>
<dbReference type="Pfam" id="PF05199">
    <property type="entry name" value="GMC_oxred_C"/>
    <property type="match status" value="1"/>
</dbReference>
<evidence type="ECO:0000259" key="16">
    <source>
        <dbReference type="Pfam" id="PF05199"/>
    </source>
</evidence>
<keyword evidence="9" id="KW-0753">Steroid metabolism</keyword>
<evidence type="ECO:0000256" key="4">
    <source>
        <dbReference type="ARBA" id="ARBA00022630"/>
    </source>
</evidence>
<dbReference type="GO" id="GO:0004769">
    <property type="term" value="F:steroid Delta-isomerase activity"/>
    <property type="evidence" value="ECO:0007669"/>
    <property type="project" value="UniProtKB-EC"/>
</dbReference>
<accession>M7N2I5</accession>
<keyword evidence="8" id="KW-1207">Sterol metabolism</keyword>